<proteinExistence type="predicted"/>
<sequence length="151" mass="16829">NHIIKNSNFVNNSASMSGGTIHVDQKGSLNLENVSISSSGTHATKGSVIYSIGKLNIKNVNISILKNSYKNDDIRDCQQSVFSHSGLHWSLLLVSIEIICPSGFYIVVKNDTSVKINQHGMLSSIRQSNIEYFCKCCRQYTYSLESGKYRF</sequence>
<evidence type="ECO:0000313" key="2">
    <source>
        <dbReference type="Proteomes" id="UP000078046"/>
    </source>
</evidence>
<keyword evidence="2" id="KW-1185">Reference proteome</keyword>
<protein>
    <submittedName>
        <fullName evidence="1">Uncharacterized protein</fullName>
    </submittedName>
</protein>
<dbReference type="EMBL" id="LWCA01002082">
    <property type="protein sequence ID" value="OAF64146.1"/>
    <property type="molecule type" value="Genomic_DNA"/>
</dbReference>
<dbReference type="Proteomes" id="UP000078046">
    <property type="component" value="Unassembled WGS sequence"/>
</dbReference>
<dbReference type="AlphaFoldDB" id="A0A177AQ61"/>
<feature type="non-terminal residue" evidence="1">
    <location>
        <position position="1"/>
    </location>
</feature>
<name>A0A177AQ61_9BILA</name>
<dbReference type="OrthoDB" id="5967851at2759"/>
<reference evidence="1 2" key="1">
    <citation type="submission" date="2016-04" db="EMBL/GenBank/DDBJ databases">
        <title>The genome of Intoshia linei affirms orthonectids as highly simplified spiralians.</title>
        <authorList>
            <person name="Mikhailov K.V."/>
            <person name="Slusarev G.S."/>
            <person name="Nikitin M.A."/>
            <person name="Logacheva M.D."/>
            <person name="Penin A."/>
            <person name="Aleoshin V."/>
            <person name="Panchin Y.V."/>
        </authorList>
    </citation>
    <scope>NUCLEOTIDE SEQUENCE [LARGE SCALE GENOMIC DNA]</scope>
    <source>
        <strain evidence="1">Intl2013</strain>
        <tissue evidence="1">Whole animal</tissue>
    </source>
</reference>
<evidence type="ECO:0000313" key="1">
    <source>
        <dbReference type="EMBL" id="OAF64146.1"/>
    </source>
</evidence>
<gene>
    <name evidence="1" type="ORF">A3Q56_08151</name>
</gene>
<organism evidence="1 2">
    <name type="scientific">Intoshia linei</name>
    <dbReference type="NCBI Taxonomy" id="1819745"/>
    <lineage>
        <taxon>Eukaryota</taxon>
        <taxon>Metazoa</taxon>
        <taxon>Spiralia</taxon>
        <taxon>Lophotrochozoa</taxon>
        <taxon>Mesozoa</taxon>
        <taxon>Orthonectida</taxon>
        <taxon>Rhopaluridae</taxon>
        <taxon>Intoshia</taxon>
    </lineage>
</organism>
<accession>A0A177AQ61</accession>
<comment type="caution">
    <text evidence="1">The sequence shown here is derived from an EMBL/GenBank/DDBJ whole genome shotgun (WGS) entry which is preliminary data.</text>
</comment>